<dbReference type="EMBL" id="CP130612">
    <property type="protein sequence ID" value="WKW13164.1"/>
    <property type="molecule type" value="Genomic_DNA"/>
</dbReference>
<protein>
    <submittedName>
        <fullName evidence="3">HupE/UreJ family protein</fullName>
    </submittedName>
</protein>
<feature type="transmembrane region" description="Helical" evidence="1">
    <location>
        <begin position="143"/>
        <end position="160"/>
    </location>
</feature>
<keyword evidence="1" id="KW-0812">Transmembrane</keyword>
<evidence type="ECO:0000313" key="3">
    <source>
        <dbReference type="EMBL" id="WKW16071.1"/>
    </source>
</evidence>
<feature type="transmembrane region" description="Helical" evidence="1">
    <location>
        <begin position="60"/>
        <end position="79"/>
    </location>
</feature>
<dbReference type="KEGG" id="pspc:Strain318_002479"/>
<name>A0AA49K1W7_9BACT</name>
<keyword evidence="1" id="KW-1133">Transmembrane helix</keyword>
<evidence type="ECO:0000313" key="2">
    <source>
        <dbReference type="EMBL" id="WKW13164.1"/>
    </source>
</evidence>
<dbReference type="Proteomes" id="UP001229955">
    <property type="component" value="Chromosome"/>
</dbReference>
<reference evidence="3" key="1">
    <citation type="submission" date="2023-07" db="EMBL/GenBank/DDBJ databases">
        <authorList>
            <person name="Haufschild T."/>
            <person name="Kallscheuer N."/>
            <person name="Hammer J."/>
            <person name="Kohn T."/>
            <person name="Kabuu M."/>
            <person name="Jogler M."/>
            <person name="Wohfarth N."/>
            <person name="Heuer A."/>
            <person name="Rohde M."/>
            <person name="van Teeseling M.C.F."/>
            <person name="Jogler C."/>
        </authorList>
    </citation>
    <scope>NUCLEOTIDE SEQUENCE</scope>
    <source>
        <strain evidence="2">Strain 138</strain>
        <strain evidence="3">Strain 318</strain>
    </source>
</reference>
<evidence type="ECO:0000313" key="4">
    <source>
        <dbReference type="Proteomes" id="UP001229955"/>
    </source>
</evidence>
<sequence length="239" mass="25642">MRPRPLPNRLATALALTAIATLVLAPSELLAHGVTAGDKGYLQQVTGVLLAPFAYLGAKHMVTGYDHLLFLAGVIFFVYRLRDVALYVTLFAIGHTVTLMGGVLLDVRVNAYLVDAVIGLSIVYKALDNLGAYRVWFGWQPDARAATLLFGLIHGLGLATKMLDYDVGHDGLLANLIAFNLGVELGQLLGLSAILIAMGYWRRSASFARHSFAANATMMSLGFLLAGYQLAGFFLSPAS</sequence>
<feature type="transmembrane region" description="Helical" evidence="1">
    <location>
        <begin position="111"/>
        <end position="131"/>
    </location>
</feature>
<proteinExistence type="predicted"/>
<accession>A0AA49JW78</accession>
<gene>
    <name evidence="2" type="ORF">Strain138_002479</name>
    <name evidence="3" type="ORF">Strain318_002479</name>
</gene>
<dbReference type="RefSeq" id="WP_367886026.1">
    <property type="nucleotide sequence ID" value="NZ_CP130612.1"/>
</dbReference>
<evidence type="ECO:0000256" key="1">
    <source>
        <dbReference type="SAM" id="Phobius"/>
    </source>
</evidence>
<feature type="transmembrane region" description="Helical" evidence="1">
    <location>
        <begin position="172"/>
        <end position="200"/>
    </location>
</feature>
<keyword evidence="4" id="KW-1185">Reference proteome</keyword>
<organism evidence="3 4">
    <name type="scientific">Pseudogemmatithrix spongiicola</name>
    <dbReference type="NCBI Taxonomy" id="3062599"/>
    <lineage>
        <taxon>Bacteria</taxon>
        <taxon>Pseudomonadati</taxon>
        <taxon>Gemmatimonadota</taxon>
        <taxon>Gemmatimonadia</taxon>
        <taxon>Gemmatimonadales</taxon>
        <taxon>Gemmatimonadaceae</taxon>
        <taxon>Pseudogemmatithrix</taxon>
    </lineage>
</organism>
<accession>A0AA49K1W7</accession>
<dbReference type="EMBL" id="CP130613">
    <property type="protein sequence ID" value="WKW16071.1"/>
    <property type="molecule type" value="Genomic_DNA"/>
</dbReference>
<feature type="transmembrane region" description="Helical" evidence="1">
    <location>
        <begin position="86"/>
        <end position="105"/>
    </location>
</feature>
<dbReference type="InterPro" id="IPR032809">
    <property type="entry name" value="Put_HupE_UreJ"/>
</dbReference>
<keyword evidence="1" id="KW-0472">Membrane</keyword>
<dbReference type="Pfam" id="PF13795">
    <property type="entry name" value="HupE_UreJ_2"/>
    <property type="match status" value="1"/>
</dbReference>
<dbReference type="AlphaFoldDB" id="A0AA49K1W7"/>
<feature type="transmembrane region" description="Helical" evidence="1">
    <location>
        <begin position="212"/>
        <end position="235"/>
    </location>
</feature>